<sequence length="222" mass="24817">MIQQSTAAPSETDSEDSIAGGPNNTNDQLDNCNLPENFEPIEDIICYGIGSIESSRNSQFQLALGICLKEALQVKGTLSIFDPIMTDLDKELAEKLGCRVLEQNDQSYVGIKTRTLFYMPHCPKGLYSQILESNWTSECLSRIVIIGNRFTMYDESPLFRQIERQAPFILPALSIASVSPFPVEKFEDNTVFNDLAIHTFSPKTADLPAVSLEDREQDPEML</sequence>
<dbReference type="InterPro" id="IPR040044">
    <property type="entry name" value="SRR1L"/>
</dbReference>
<feature type="compositionally biased region" description="Polar residues" evidence="2">
    <location>
        <begin position="1"/>
        <end position="11"/>
    </location>
</feature>
<feature type="compositionally biased region" description="Polar residues" evidence="2">
    <location>
        <begin position="22"/>
        <end position="31"/>
    </location>
</feature>
<dbReference type="Proteomes" id="UP000780801">
    <property type="component" value="Unassembled WGS sequence"/>
</dbReference>
<comment type="caution">
    <text evidence="4">The sequence shown here is derived from an EMBL/GenBank/DDBJ whole genome shotgun (WGS) entry which is preliminary data.</text>
</comment>
<evidence type="ECO:0000259" key="3">
    <source>
        <dbReference type="Pfam" id="PF07985"/>
    </source>
</evidence>
<dbReference type="AlphaFoldDB" id="A0A9P6G0I5"/>
<dbReference type="InterPro" id="IPR012942">
    <property type="entry name" value="SRR1-like"/>
</dbReference>
<evidence type="ECO:0000313" key="4">
    <source>
        <dbReference type="EMBL" id="KAF9584121.1"/>
    </source>
</evidence>
<proteinExistence type="inferred from homology"/>
<evidence type="ECO:0000313" key="5">
    <source>
        <dbReference type="Proteomes" id="UP000780801"/>
    </source>
</evidence>
<feature type="domain" description="SRR1-like" evidence="3">
    <location>
        <begin position="36"/>
        <end position="199"/>
    </location>
</feature>
<dbReference type="OrthoDB" id="551431at2759"/>
<accession>A0A9P6G0I5</accession>
<reference evidence="4" key="1">
    <citation type="journal article" date="2020" name="Fungal Divers.">
        <title>Resolving the Mortierellaceae phylogeny through synthesis of multi-gene phylogenetics and phylogenomics.</title>
        <authorList>
            <person name="Vandepol N."/>
            <person name="Liber J."/>
            <person name="Desiro A."/>
            <person name="Na H."/>
            <person name="Kennedy M."/>
            <person name="Barry K."/>
            <person name="Grigoriev I.V."/>
            <person name="Miller A.N."/>
            <person name="O'Donnell K."/>
            <person name="Stajich J.E."/>
            <person name="Bonito G."/>
        </authorList>
    </citation>
    <scope>NUCLEOTIDE SEQUENCE</scope>
    <source>
        <strain evidence="4">KOD1015</strain>
    </source>
</reference>
<dbReference type="GO" id="GO:0005634">
    <property type="term" value="C:nucleus"/>
    <property type="evidence" value="ECO:0007669"/>
    <property type="project" value="TreeGrafter"/>
</dbReference>
<dbReference type="GO" id="GO:0005737">
    <property type="term" value="C:cytoplasm"/>
    <property type="evidence" value="ECO:0007669"/>
    <property type="project" value="TreeGrafter"/>
</dbReference>
<dbReference type="PANTHER" id="PTHR28626:SF3">
    <property type="entry name" value="SRR1-LIKE PROTEIN"/>
    <property type="match status" value="1"/>
</dbReference>
<feature type="region of interest" description="Disordered" evidence="2">
    <location>
        <begin position="1"/>
        <end position="33"/>
    </location>
</feature>
<evidence type="ECO:0000256" key="1">
    <source>
        <dbReference type="ARBA" id="ARBA00009856"/>
    </source>
</evidence>
<comment type="similarity">
    <text evidence="1">Belongs to the SRR1 family.</text>
</comment>
<evidence type="ECO:0000256" key="2">
    <source>
        <dbReference type="SAM" id="MobiDB-lite"/>
    </source>
</evidence>
<organism evidence="4 5">
    <name type="scientific">Lunasporangiospora selenospora</name>
    <dbReference type="NCBI Taxonomy" id="979761"/>
    <lineage>
        <taxon>Eukaryota</taxon>
        <taxon>Fungi</taxon>
        <taxon>Fungi incertae sedis</taxon>
        <taxon>Mucoromycota</taxon>
        <taxon>Mortierellomycotina</taxon>
        <taxon>Mortierellomycetes</taxon>
        <taxon>Mortierellales</taxon>
        <taxon>Mortierellaceae</taxon>
        <taxon>Lunasporangiospora</taxon>
    </lineage>
</organism>
<keyword evidence="5" id="KW-1185">Reference proteome</keyword>
<dbReference type="Pfam" id="PF07985">
    <property type="entry name" value="SRR1"/>
    <property type="match status" value="1"/>
</dbReference>
<gene>
    <name evidence="4" type="ORF">BGW38_007510</name>
</gene>
<dbReference type="PANTHER" id="PTHR28626">
    <property type="entry name" value="SRR1-LIKE PROTEIN"/>
    <property type="match status" value="1"/>
</dbReference>
<name>A0A9P6G0I5_9FUNG</name>
<dbReference type="EMBL" id="JAABOA010000497">
    <property type="protein sequence ID" value="KAF9584121.1"/>
    <property type="molecule type" value="Genomic_DNA"/>
</dbReference>
<protein>
    <recommendedName>
        <fullName evidence="3">SRR1-like domain-containing protein</fullName>
    </recommendedName>
</protein>